<keyword evidence="2" id="KW-1185">Reference proteome</keyword>
<feature type="non-terminal residue" evidence="1">
    <location>
        <position position="210"/>
    </location>
</feature>
<evidence type="ECO:0000313" key="2">
    <source>
        <dbReference type="Proteomes" id="UP000187429"/>
    </source>
</evidence>
<sequence>METTNNSIHKEQSPTWANVVSSRVKPPGSSKTFGNKFVPVSLFKATTGNDHIQRKIACLGGTSLKLALSIREIDQNIDEVVENILTQFGDIQTCFEIDNRRKVLFLKFISGIDLENAKKVNITYNGKKIEILETTEYSEEFKNIVIPSYNGLSVWEVAEKAYDELSKIGEVIDITALKYKNINAFPSKSIKINFKTKNDNHIPSSLEIMG</sequence>
<dbReference type="AlphaFoldDB" id="A0A1R1XHC9"/>
<evidence type="ECO:0000313" key="1">
    <source>
        <dbReference type="EMBL" id="OMJ14030.1"/>
    </source>
</evidence>
<dbReference type="OrthoDB" id="10359095at2759"/>
<dbReference type="Proteomes" id="UP000187429">
    <property type="component" value="Unassembled WGS sequence"/>
</dbReference>
<proteinExistence type="predicted"/>
<name>A0A1R1XHC9_9FUNG</name>
<protein>
    <submittedName>
        <fullName evidence="1">Uncharacterized protein</fullName>
    </submittedName>
</protein>
<dbReference type="EMBL" id="LSSM01004817">
    <property type="protein sequence ID" value="OMJ14030.1"/>
    <property type="molecule type" value="Genomic_DNA"/>
</dbReference>
<reference evidence="2" key="1">
    <citation type="submission" date="2017-01" db="EMBL/GenBank/DDBJ databases">
        <authorList>
            <person name="Wang Y."/>
            <person name="White M."/>
            <person name="Kvist S."/>
            <person name="Moncalvo J.-M."/>
        </authorList>
    </citation>
    <scope>NUCLEOTIDE SEQUENCE [LARGE SCALE GENOMIC DNA]</scope>
    <source>
        <strain evidence="2">ID-206-W2</strain>
    </source>
</reference>
<accession>A0A1R1XHC9</accession>
<comment type="caution">
    <text evidence="1">The sequence shown here is derived from an EMBL/GenBank/DDBJ whole genome shotgun (WGS) entry which is preliminary data.</text>
</comment>
<organism evidence="1 2">
    <name type="scientific">Smittium culicis</name>
    <dbReference type="NCBI Taxonomy" id="133412"/>
    <lineage>
        <taxon>Eukaryota</taxon>
        <taxon>Fungi</taxon>
        <taxon>Fungi incertae sedis</taxon>
        <taxon>Zoopagomycota</taxon>
        <taxon>Kickxellomycotina</taxon>
        <taxon>Harpellomycetes</taxon>
        <taxon>Harpellales</taxon>
        <taxon>Legeriomycetaceae</taxon>
        <taxon>Smittium</taxon>
    </lineage>
</organism>
<gene>
    <name evidence="1" type="ORF">AYI69_g8760</name>
</gene>